<organism evidence="1">
    <name type="scientific">Escherichia coli</name>
    <dbReference type="NCBI Taxonomy" id="562"/>
    <lineage>
        <taxon>Bacteria</taxon>
        <taxon>Pseudomonadati</taxon>
        <taxon>Pseudomonadota</taxon>
        <taxon>Gammaproteobacteria</taxon>
        <taxon>Enterobacterales</taxon>
        <taxon>Enterobacteriaceae</taxon>
        <taxon>Escherichia</taxon>
    </lineage>
</organism>
<name>A0A2S1J970_ECOLX</name>
<dbReference type="AlphaFoldDB" id="A0A2S1J970"/>
<evidence type="ECO:0000313" key="2">
    <source>
        <dbReference type="EMBL" id="HAG5772371.1"/>
    </source>
</evidence>
<accession>A0A2S1J970</accession>
<reference evidence="1" key="2">
    <citation type="submission" date="2018-01" db="EMBL/GenBank/DDBJ databases">
        <title>Prevalence of blaNDM and mcr-1 in Escherichia coli from food in China.</title>
        <authorList>
            <person name="Liu X."/>
            <person name="Li R."/>
            <person name="Chen S."/>
        </authorList>
    </citation>
    <scope>NUCLEOTIDE SEQUENCE</scope>
    <source>
        <strain evidence="1">1108</strain>
        <plasmid evidence="1">p1108-emrB</plasmid>
    </source>
</reference>
<evidence type="ECO:0000313" key="1">
    <source>
        <dbReference type="EMBL" id="AWF74969.1"/>
    </source>
</evidence>
<geneLocation type="plasmid" evidence="1">
    <name>p1108-emrB</name>
</geneLocation>
<protein>
    <submittedName>
        <fullName evidence="1">Uncharacterized protein</fullName>
    </submittedName>
</protein>
<proteinExistence type="predicted"/>
<gene>
    <name evidence="2" type="ORF">GGB84_004121</name>
    <name evidence="1" type="ORF">LHLDPJGA_00067</name>
</gene>
<dbReference type="EMBL" id="DAAYTU010000032">
    <property type="protein sequence ID" value="HAG5772371.1"/>
    <property type="molecule type" value="Genomic_DNA"/>
</dbReference>
<reference evidence="2" key="1">
    <citation type="journal article" date="2018" name="Genome Biol.">
        <title>SKESA: strategic k-mer extension for scrupulous assemblies.</title>
        <authorList>
            <person name="Souvorov A."/>
            <person name="Agarwala R."/>
            <person name="Lipman D.J."/>
        </authorList>
    </citation>
    <scope>NUCLEOTIDE SEQUENCE [LARGE SCALE GENOMIC DNA]</scope>
    <source>
        <strain evidence="2">1839</strain>
    </source>
</reference>
<reference evidence="2" key="3">
    <citation type="submission" date="2020-02" db="EMBL/GenBank/DDBJ databases">
        <authorList>
            <consortium name="NCBI Pathogen Detection Project"/>
        </authorList>
    </citation>
    <scope>NUCLEOTIDE SEQUENCE</scope>
    <source>
        <strain evidence="2">1839</strain>
    </source>
</reference>
<keyword evidence="1" id="KW-0614">Plasmid</keyword>
<dbReference type="EMBL" id="MG825377">
    <property type="protein sequence ID" value="AWF74969.1"/>
    <property type="molecule type" value="Genomic_DNA"/>
</dbReference>
<dbReference type="RefSeq" id="WP_021560350.1">
    <property type="nucleotide sequence ID" value="NZ_CAJGGN010000018.1"/>
</dbReference>
<sequence>MPLIIQITISEDTERSRRKGQVPGCHIHVDQISPVMAATEAEQMTAEMLLSHGLSLMTPSASFPTTPDATTKKH</sequence>